<dbReference type="SUPFAM" id="SSF46785">
    <property type="entry name" value="Winged helix' DNA-binding domain"/>
    <property type="match status" value="1"/>
</dbReference>
<dbReference type="Proteomes" id="UP000612349">
    <property type="component" value="Unassembled WGS sequence"/>
</dbReference>
<evidence type="ECO:0000313" key="2">
    <source>
        <dbReference type="Proteomes" id="UP000612349"/>
    </source>
</evidence>
<keyword evidence="2" id="KW-1185">Reference proteome</keyword>
<dbReference type="RefSeq" id="WP_156521873.1">
    <property type="nucleotide sequence ID" value="NZ_BMIP01000011.1"/>
</dbReference>
<reference evidence="1" key="1">
    <citation type="journal article" date="2014" name="Int. J. Syst. Evol. Microbiol.">
        <title>Complete genome sequence of Corynebacterium casei LMG S-19264T (=DSM 44701T), isolated from a smear-ripened cheese.</title>
        <authorList>
            <consortium name="US DOE Joint Genome Institute (JGI-PGF)"/>
            <person name="Walter F."/>
            <person name="Albersmeier A."/>
            <person name="Kalinowski J."/>
            <person name="Ruckert C."/>
        </authorList>
    </citation>
    <scope>NUCLEOTIDE SEQUENCE</scope>
    <source>
        <strain evidence="1">CGMCC 1.15360</strain>
    </source>
</reference>
<dbReference type="OrthoDB" id="7505158at2"/>
<protein>
    <submittedName>
        <fullName evidence="1">Uncharacterized protein</fullName>
    </submittedName>
</protein>
<organism evidence="1 2">
    <name type="scientific">Croceicoccus mobilis</name>
    <dbReference type="NCBI Taxonomy" id="1703339"/>
    <lineage>
        <taxon>Bacteria</taxon>
        <taxon>Pseudomonadati</taxon>
        <taxon>Pseudomonadota</taxon>
        <taxon>Alphaproteobacteria</taxon>
        <taxon>Sphingomonadales</taxon>
        <taxon>Erythrobacteraceae</taxon>
        <taxon>Croceicoccus</taxon>
    </lineage>
</organism>
<comment type="caution">
    <text evidence="1">The sequence shown here is derived from an EMBL/GenBank/DDBJ whole genome shotgun (WGS) entry which is preliminary data.</text>
</comment>
<evidence type="ECO:0000313" key="1">
    <source>
        <dbReference type="EMBL" id="GGD82104.1"/>
    </source>
</evidence>
<dbReference type="InterPro" id="IPR036390">
    <property type="entry name" value="WH_DNA-bd_sf"/>
</dbReference>
<reference evidence="1" key="2">
    <citation type="submission" date="2020-09" db="EMBL/GenBank/DDBJ databases">
        <authorList>
            <person name="Sun Q."/>
            <person name="Zhou Y."/>
        </authorList>
    </citation>
    <scope>NUCLEOTIDE SEQUENCE</scope>
    <source>
        <strain evidence="1">CGMCC 1.15360</strain>
    </source>
</reference>
<dbReference type="EMBL" id="BMIP01000011">
    <property type="protein sequence ID" value="GGD82104.1"/>
    <property type="molecule type" value="Genomic_DNA"/>
</dbReference>
<sequence>MTNVATIYCEHDLPSMTVFELAVASAIGRQELSSNQDLMEILGDWFQRSVDDRDVVSALSKMEQQGWVRQAGETLVAYRLTPMGIDYVTTLYGGCIRMIDRGLGILKVSFLLQALEFPKEEDNA</sequence>
<gene>
    <name evidence="1" type="ORF">GCM10010990_35080</name>
</gene>
<name>A0A916Z8R3_9SPHN</name>
<proteinExistence type="predicted"/>
<dbReference type="AlphaFoldDB" id="A0A916Z8R3"/>
<accession>A0A916Z8R3</accession>